<comment type="caution">
    <text evidence="3">The sequence shown here is derived from an EMBL/GenBank/DDBJ whole genome shotgun (WGS) entry which is preliminary data.</text>
</comment>
<name>A0A395SQ58_9HYPO</name>
<dbReference type="InterPro" id="IPR000182">
    <property type="entry name" value="GNAT_dom"/>
</dbReference>
<dbReference type="GO" id="GO:0016747">
    <property type="term" value="F:acyltransferase activity, transferring groups other than amino-acyl groups"/>
    <property type="evidence" value="ECO:0007669"/>
    <property type="project" value="InterPro"/>
</dbReference>
<protein>
    <submittedName>
        <fullName evidence="3">N-gnat</fullName>
    </submittedName>
</protein>
<sequence length="264" mass="29973">METMAPLKEALPSLQIFLSQEQAQELGMTPWFSYSVTLPERPIPGPSERKLETERLVIRPFSMKDLEAFHELRKLPEVQNQSTSRGRANKDKEESERQLHALVQDDQSHWWFGAFLKSTGELIGEAGLPDVLTMGSSLSGWPEAEFLIKPQHCRQGYGTELWKAIMDSWWDLPRERRRHQLIPLIVPGKEPGDKVDECVVFQWEAHNETAKYFFAKILAQAPVAAQGACESIDTRDGRVGSLITWTGTMICNPRPAPEEDSDSE</sequence>
<gene>
    <name evidence="3" type="ORF">FLONG3_6045</name>
</gene>
<feature type="region of interest" description="Disordered" evidence="1">
    <location>
        <begin position="77"/>
        <end position="96"/>
    </location>
</feature>
<evidence type="ECO:0000313" key="3">
    <source>
        <dbReference type="EMBL" id="RGP74486.1"/>
    </source>
</evidence>
<dbReference type="EMBL" id="PXOG01000130">
    <property type="protein sequence ID" value="RGP74486.1"/>
    <property type="molecule type" value="Genomic_DNA"/>
</dbReference>
<dbReference type="InterPro" id="IPR051531">
    <property type="entry name" value="N-acetyltransferase"/>
</dbReference>
<accession>A0A395SQ58</accession>
<dbReference type="InterPro" id="IPR016181">
    <property type="entry name" value="Acyl_CoA_acyltransferase"/>
</dbReference>
<feature type="domain" description="N-acetyltransferase" evidence="2">
    <location>
        <begin position="55"/>
        <end position="174"/>
    </location>
</feature>
<dbReference type="PANTHER" id="PTHR43792">
    <property type="entry name" value="GNAT FAMILY, PUTATIVE (AFU_ORTHOLOGUE AFUA_3G00765)-RELATED-RELATED"/>
    <property type="match status" value="1"/>
</dbReference>
<reference evidence="3 4" key="1">
    <citation type="journal article" date="2018" name="PLoS Pathog.">
        <title>Evolution of structural diversity of trichothecenes, a family of toxins produced by plant pathogenic and entomopathogenic fungi.</title>
        <authorList>
            <person name="Proctor R.H."/>
            <person name="McCormick S.P."/>
            <person name="Kim H.S."/>
            <person name="Cardoza R.E."/>
            <person name="Stanley A.M."/>
            <person name="Lindo L."/>
            <person name="Kelly A."/>
            <person name="Brown D.W."/>
            <person name="Lee T."/>
            <person name="Vaughan M.M."/>
            <person name="Alexander N.J."/>
            <person name="Busman M."/>
            <person name="Gutierrez S."/>
        </authorList>
    </citation>
    <scope>NUCLEOTIDE SEQUENCE [LARGE SCALE GENOMIC DNA]</scope>
    <source>
        <strain evidence="3 4">NRRL 20695</strain>
    </source>
</reference>
<dbReference type="OrthoDB" id="4072826at2759"/>
<evidence type="ECO:0000313" key="4">
    <source>
        <dbReference type="Proteomes" id="UP000266234"/>
    </source>
</evidence>
<keyword evidence="4" id="KW-1185">Reference proteome</keyword>
<evidence type="ECO:0000259" key="2">
    <source>
        <dbReference type="Pfam" id="PF13302"/>
    </source>
</evidence>
<dbReference type="Pfam" id="PF13302">
    <property type="entry name" value="Acetyltransf_3"/>
    <property type="match status" value="1"/>
</dbReference>
<organism evidence="3 4">
    <name type="scientific">Fusarium longipes</name>
    <dbReference type="NCBI Taxonomy" id="694270"/>
    <lineage>
        <taxon>Eukaryota</taxon>
        <taxon>Fungi</taxon>
        <taxon>Dikarya</taxon>
        <taxon>Ascomycota</taxon>
        <taxon>Pezizomycotina</taxon>
        <taxon>Sordariomycetes</taxon>
        <taxon>Hypocreomycetidae</taxon>
        <taxon>Hypocreales</taxon>
        <taxon>Nectriaceae</taxon>
        <taxon>Fusarium</taxon>
    </lineage>
</organism>
<dbReference type="Proteomes" id="UP000266234">
    <property type="component" value="Unassembled WGS sequence"/>
</dbReference>
<evidence type="ECO:0000256" key="1">
    <source>
        <dbReference type="SAM" id="MobiDB-lite"/>
    </source>
</evidence>
<dbReference type="SUPFAM" id="SSF55729">
    <property type="entry name" value="Acyl-CoA N-acyltransferases (Nat)"/>
    <property type="match status" value="1"/>
</dbReference>
<proteinExistence type="predicted"/>
<dbReference type="AlphaFoldDB" id="A0A395SQ58"/>
<dbReference type="Gene3D" id="3.40.630.30">
    <property type="match status" value="1"/>
</dbReference>
<dbReference type="PANTHER" id="PTHR43792:SF1">
    <property type="entry name" value="N-ACETYLTRANSFERASE DOMAIN-CONTAINING PROTEIN"/>
    <property type="match status" value="1"/>
</dbReference>